<feature type="region of interest" description="Disordered" evidence="1">
    <location>
        <begin position="123"/>
        <end position="144"/>
    </location>
</feature>
<dbReference type="EMBL" id="OIVN01001290">
    <property type="protein sequence ID" value="SPC92208.1"/>
    <property type="molecule type" value="Genomic_DNA"/>
</dbReference>
<sequence>MDSWVRQGAGERGGMSKAGVVEDERVSEVGTIFMQVWSMSKWVGSGGEYVATLVGVMGPGVRSEVKVTGAEVGKAIGSHEEVAGTWSGKAIRVEVHGPVEDSGVDSSGIEFVVGDTMKGIMGGEIGGTGEDELWGSGEGRMPGN</sequence>
<gene>
    <name evidence="2" type="ORF">FSB_LOCUS20090</name>
</gene>
<accession>A0A2N9FY83</accession>
<dbReference type="AlphaFoldDB" id="A0A2N9FY83"/>
<protein>
    <submittedName>
        <fullName evidence="2">Uncharacterized protein</fullName>
    </submittedName>
</protein>
<name>A0A2N9FY83_FAGSY</name>
<proteinExistence type="predicted"/>
<reference evidence="2" key="1">
    <citation type="submission" date="2018-02" db="EMBL/GenBank/DDBJ databases">
        <authorList>
            <person name="Cohen D.B."/>
            <person name="Kent A.D."/>
        </authorList>
    </citation>
    <scope>NUCLEOTIDE SEQUENCE</scope>
</reference>
<organism evidence="2">
    <name type="scientific">Fagus sylvatica</name>
    <name type="common">Beechnut</name>
    <dbReference type="NCBI Taxonomy" id="28930"/>
    <lineage>
        <taxon>Eukaryota</taxon>
        <taxon>Viridiplantae</taxon>
        <taxon>Streptophyta</taxon>
        <taxon>Embryophyta</taxon>
        <taxon>Tracheophyta</taxon>
        <taxon>Spermatophyta</taxon>
        <taxon>Magnoliopsida</taxon>
        <taxon>eudicotyledons</taxon>
        <taxon>Gunneridae</taxon>
        <taxon>Pentapetalae</taxon>
        <taxon>rosids</taxon>
        <taxon>fabids</taxon>
        <taxon>Fagales</taxon>
        <taxon>Fagaceae</taxon>
        <taxon>Fagus</taxon>
    </lineage>
</organism>
<evidence type="ECO:0000256" key="1">
    <source>
        <dbReference type="SAM" id="MobiDB-lite"/>
    </source>
</evidence>
<evidence type="ECO:0000313" key="2">
    <source>
        <dbReference type="EMBL" id="SPC92208.1"/>
    </source>
</evidence>